<proteinExistence type="predicted"/>
<keyword evidence="3" id="KW-1185">Reference proteome</keyword>
<dbReference type="Pfam" id="PF00582">
    <property type="entry name" value="Usp"/>
    <property type="match status" value="1"/>
</dbReference>
<evidence type="ECO:0000313" key="2">
    <source>
        <dbReference type="EMBL" id="MBW3467944.1"/>
    </source>
</evidence>
<reference evidence="2 3" key="1">
    <citation type="journal article" date="2020" name="Syst. Appl. Microbiol.">
        <title>Arthrospiribacter ruber gen. nov., sp. nov., a novel bacterium isolated from Arthrospira cultures.</title>
        <authorList>
            <person name="Waleron M."/>
            <person name="Misztak A."/>
            <person name="Waleron M.M."/>
            <person name="Furmaniak M."/>
            <person name="Mrozik A."/>
            <person name="Waleron K."/>
        </authorList>
    </citation>
    <scope>NUCLEOTIDE SEQUENCE [LARGE SCALE GENOMIC DNA]</scope>
    <source>
        <strain evidence="2 3">DPMB0001</strain>
    </source>
</reference>
<name>A0A951IXI3_9BACT</name>
<organism evidence="2 3">
    <name type="scientific">Arthrospiribacter ruber</name>
    <dbReference type="NCBI Taxonomy" id="2487934"/>
    <lineage>
        <taxon>Bacteria</taxon>
        <taxon>Pseudomonadati</taxon>
        <taxon>Bacteroidota</taxon>
        <taxon>Cytophagia</taxon>
        <taxon>Cytophagales</taxon>
        <taxon>Cyclobacteriaceae</taxon>
        <taxon>Arthrospiribacter</taxon>
    </lineage>
</organism>
<dbReference type="RefSeq" id="WP_219288509.1">
    <property type="nucleotide sequence ID" value="NZ_RPHB01000004.1"/>
</dbReference>
<evidence type="ECO:0000313" key="3">
    <source>
        <dbReference type="Proteomes" id="UP000727490"/>
    </source>
</evidence>
<dbReference type="EMBL" id="RPHB01000004">
    <property type="protein sequence ID" value="MBW3467944.1"/>
    <property type="molecule type" value="Genomic_DNA"/>
</dbReference>
<feature type="domain" description="UspA" evidence="1">
    <location>
        <begin position="1"/>
        <end position="129"/>
    </location>
</feature>
<dbReference type="CDD" id="cd00293">
    <property type="entry name" value="USP-like"/>
    <property type="match status" value="1"/>
</dbReference>
<dbReference type="InterPro" id="IPR006016">
    <property type="entry name" value="UspA"/>
</dbReference>
<accession>A0A951IXI3</accession>
<gene>
    <name evidence="2" type="ORF">EGN73_08965</name>
</gene>
<comment type="caution">
    <text evidence="2">The sequence shown here is derived from an EMBL/GenBank/DDBJ whole genome shotgun (WGS) entry which is preliminary data.</text>
</comment>
<evidence type="ECO:0000259" key="1">
    <source>
        <dbReference type="Pfam" id="PF00582"/>
    </source>
</evidence>
<dbReference type="Proteomes" id="UP000727490">
    <property type="component" value="Unassembled WGS sequence"/>
</dbReference>
<sequence>MSKRLIVAVDFSSYALEQLRLAAAWKKQYGWETIVLHKIELIFPTLTDRDQRLRLEYDLKREAKSQINELLEEAGLDINTPTHIFTESLTVFIKDSGKISPEDIVVLGIKGTGSISRFLIGSTTTQLIDLLPNVIIGVPKELRELLPEKLMVSVHYKKGLNEKALLEIIQSLSGKLNKIEFVSVVTPQDDLDKSSRFLEKLSSEFSPITDTESRLFMGDDALDALKSFYQDFEHSFLVVQKGSRSFTDQLFRKFMINELVYNNFAPLIILP</sequence>
<protein>
    <submittedName>
        <fullName evidence="2">Universal stress protein</fullName>
    </submittedName>
</protein>
<dbReference type="AlphaFoldDB" id="A0A951IXI3"/>